<feature type="signal peptide" evidence="9">
    <location>
        <begin position="1"/>
        <end position="24"/>
    </location>
</feature>
<name>A0A835KC14_9ROSI</name>
<protein>
    <recommendedName>
        <fullName evidence="10">Bifunctional inhibitor/plant lipid transfer protein/seed storage helical domain-containing protein</fullName>
    </recommendedName>
</protein>
<keyword evidence="8" id="KW-0449">Lipoprotein</keyword>
<feature type="domain" description="Bifunctional inhibitor/plant lipid transfer protein/seed storage helical" evidence="10">
    <location>
        <begin position="14"/>
        <end position="103"/>
    </location>
</feature>
<comment type="subcellular location">
    <subcellularLocation>
        <location evidence="1">Cell membrane</location>
        <topology evidence="1">Lipid-anchor</topology>
        <topology evidence="1">GPI-anchor</topology>
    </subcellularLocation>
</comment>
<dbReference type="SUPFAM" id="SSF47699">
    <property type="entry name" value="Bifunctional inhibitor/lipid-transfer protein/seed storage 2S albumin"/>
    <property type="match status" value="1"/>
</dbReference>
<gene>
    <name evidence="11" type="ORF">SADUNF_Sadunf03G0082800</name>
</gene>
<keyword evidence="7" id="KW-0325">Glycoprotein</keyword>
<keyword evidence="6" id="KW-1015">Disulfide bond</keyword>
<dbReference type="Proteomes" id="UP000657918">
    <property type="component" value="Unassembled WGS sequence"/>
</dbReference>
<evidence type="ECO:0000259" key="10">
    <source>
        <dbReference type="Pfam" id="PF14368"/>
    </source>
</evidence>
<organism evidence="11 12">
    <name type="scientific">Salix dunnii</name>
    <dbReference type="NCBI Taxonomy" id="1413687"/>
    <lineage>
        <taxon>Eukaryota</taxon>
        <taxon>Viridiplantae</taxon>
        <taxon>Streptophyta</taxon>
        <taxon>Embryophyta</taxon>
        <taxon>Tracheophyta</taxon>
        <taxon>Spermatophyta</taxon>
        <taxon>Magnoliopsida</taxon>
        <taxon>eudicotyledons</taxon>
        <taxon>Gunneridae</taxon>
        <taxon>Pentapetalae</taxon>
        <taxon>rosids</taxon>
        <taxon>fabids</taxon>
        <taxon>Malpighiales</taxon>
        <taxon>Salicaceae</taxon>
        <taxon>Saliceae</taxon>
        <taxon>Salix</taxon>
    </lineage>
</organism>
<evidence type="ECO:0000256" key="2">
    <source>
        <dbReference type="ARBA" id="ARBA00009748"/>
    </source>
</evidence>
<evidence type="ECO:0000256" key="6">
    <source>
        <dbReference type="ARBA" id="ARBA00023157"/>
    </source>
</evidence>
<reference evidence="11 12" key="1">
    <citation type="submission" date="2020-10" db="EMBL/GenBank/DDBJ databases">
        <title>Plant Genome Project.</title>
        <authorList>
            <person name="Zhang R.-G."/>
        </authorList>
    </citation>
    <scope>NUCLEOTIDE SEQUENCE [LARGE SCALE GENOMIC DNA]</scope>
    <source>
        <strain evidence="11">FAFU-HL-1</strain>
        <tissue evidence="11">Leaf</tissue>
    </source>
</reference>
<evidence type="ECO:0000256" key="1">
    <source>
        <dbReference type="ARBA" id="ARBA00004609"/>
    </source>
</evidence>
<dbReference type="CDD" id="cd00010">
    <property type="entry name" value="AAI_LTSS"/>
    <property type="match status" value="1"/>
</dbReference>
<comment type="caution">
    <text evidence="11">The sequence shown here is derived from an EMBL/GenBank/DDBJ whole genome shotgun (WGS) entry which is preliminary data.</text>
</comment>
<dbReference type="AlphaFoldDB" id="A0A835KC14"/>
<evidence type="ECO:0000256" key="8">
    <source>
        <dbReference type="ARBA" id="ARBA00023288"/>
    </source>
</evidence>
<dbReference type="Gene3D" id="1.10.110.10">
    <property type="entry name" value="Plant lipid-transfer and hydrophobic proteins"/>
    <property type="match status" value="1"/>
</dbReference>
<evidence type="ECO:0000256" key="4">
    <source>
        <dbReference type="ARBA" id="ARBA00022622"/>
    </source>
</evidence>
<dbReference type="OrthoDB" id="690947at2759"/>
<dbReference type="PANTHER" id="PTHR33044">
    <property type="entry name" value="BIFUNCTIONAL INHIBITOR/LIPID-TRANSFER PROTEIN/SEED STORAGE 2S ALBUMIN SUPERFAMILY PROTEIN-RELATED"/>
    <property type="match status" value="1"/>
</dbReference>
<keyword evidence="3" id="KW-1003">Cell membrane</keyword>
<keyword evidence="12" id="KW-1185">Reference proteome</keyword>
<keyword evidence="4" id="KW-0336">GPI-anchor</keyword>
<dbReference type="Pfam" id="PF14368">
    <property type="entry name" value="LTP_2"/>
    <property type="match status" value="1"/>
</dbReference>
<keyword evidence="5 9" id="KW-0732">Signal</keyword>
<sequence>MASSFTTVMVAVVFFSSTTTLTKAQDSSTSCATKLVPCQDFLATTTTPPASCCNPIKEAVANELPCLCKIYNDPVLLPSLGINVTQALLLSKRCNVTSDLSSCNGITDSVFGLQLQRRPARLQASPYDDAQLGLSVPPISTRTCLQECGDELKNWHSRIGDPCAAVEFLERMEMVYDLSSSR</sequence>
<feature type="chain" id="PRO_5032933568" description="Bifunctional inhibitor/plant lipid transfer protein/seed storage helical domain-containing protein" evidence="9">
    <location>
        <begin position="25"/>
        <end position="182"/>
    </location>
</feature>
<keyword evidence="4" id="KW-0472">Membrane</keyword>
<dbReference type="GO" id="GO:0005886">
    <property type="term" value="C:plasma membrane"/>
    <property type="evidence" value="ECO:0007669"/>
    <property type="project" value="UniProtKB-SubCell"/>
</dbReference>
<proteinExistence type="inferred from homology"/>
<dbReference type="GO" id="GO:0098552">
    <property type="term" value="C:side of membrane"/>
    <property type="evidence" value="ECO:0007669"/>
    <property type="project" value="UniProtKB-KW"/>
</dbReference>
<dbReference type="EMBL" id="JADGMS010000003">
    <property type="protein sequence ID" value="KAF9685713.1"/>
    <property type="molecule type" value="Genomic_DNA"/>
</dbReference>
<dbReference type="InterPro" id="IPR016140">
    <property type="entry name" value="Bifunc_inhib/LTP/seed_store"/>
</dbReference>
<accession>A0A835KC14</accession>
<evidence type="ECO:0000313" key="12">
    <source>
        <dbReference type="Proteomes" id="UP000657918"/>
    </source>
</evidence>
<evidence type="ECO:0000256" key="3">
    <source>
        <dbReference type="ARBA" id="ARBA00022475"/>
    </source>
</evidence>
<dbReference type="InterPro" id="IPR043325">
    <property type="entry name" value="LTSS"/>
</dbReference>
<evidence type="ECO:0000256" key="9">
    <source>
        <dbReference type="SAM" id="SignalP"/>
    </source>
</evidence>
<evidence type="ECO:0000256" key="7">
    <source>
        <dbReference type="ARBA" id="ARBA00023180"/>
    </source>
</evidence>
<dbReference type="InterPro" id="IPR036312">
    <property type="entry name" value="Bifun_inhib/LTP/seed_sf"/>
</dbReference>
<evidence type="ECO:0000313" key="11">
    <source>
        <dbReference type="EMBL" id="KAF9685713.1"/>
    </source>
</evidence>
<evidence type="ECO:0000256" key="5">
    <source>
        <dbReference type="ARBA" id="ARBA00022729"/>
    </source>
</evidence>
<comment type="similarity">
    <text evidence="2">Belongs to the plant LTP family.</text>
</comment>